<evidence type="ECO:0000313" key="11">
    <source>
        <dbReference type="Proteomes" id="UP000199315"/>
    </source>
</evidence>
<dbReference type="Proteomes" id="UP000199315">
    <property type="component" value="Unassembled WGS sequence"/>
</dbReference>
<dbReference type="PROSITE" id="PS51918">
    <property type="entry name" value="RADICAL_SAM"/>
    <property type="match status" value="1"/>
</dbReference>
<dbReference type="GO" id="GO:0016829">
    <property type="term" value="F:lyase activity"/>
    <property type="evidence" value="ECO:0007669"/>
    <property type="project" value="UniProtKB-KW"/>
</dbReference>
<keyword evidence="4" id="KW-0949">S-adenosyl-L-methionine</keyword>
<dbReference type="Pfam" id="PF04055">
    <property type="entry name" value="Radical_SAM"/>
    <property type="match status" value="1"/>
</dbReference>
<dbReference type="PROSITE" id="PS01087">
    <property type="entry name" value="RADICAL_ACTIVATING"/>
    <property type="match status" value="1"/>
</dbReference>
<evidence type="ECO:0000256" key="7">
    <source>
        <dbReference type="ARBA" id="ARBA00023004"/>
    </source>
</evidence>
<organism evidence="10 11">
    <name type="scientific">Anaerobium acetethylicum</name>
    <dbReference type="NCBI Taxonomy" id="1619234"/>
    <lineage>
        <taxon>Bacteria</taxon>
        <taxon>Bacillati</taxon>
        <taxon>Bacillota</taxon>
        <taxon>Clostridia</taxon>
        <taxon>Lachnospirales</taxon>
        <taxon>Lachnospiraceae</taxon>
        <taxon>Anaerobium</taxon>
    </lineage>
</organism>
<keyword evidence="6" id="KW-0560">Oxidoreductase</keyword>
<evidence type="ECO:0000256" key="5">
    <source>
        <dbReference type="ARBA" id="ARBA00022723"/>
    </source>
</evidence>
<dbReference type="GO" id="GO:0016491">
    <property type="term" value="F:oxidoreductase activity"/>
    <property type="evidence" value="ECO:0007669"/>
    <property type="project" value="UniProtKB-KW"/>
</dbReference>
<dbReference type="Gene3D" id="3.20.20.70">
    <property type="entry name" value="Aldolase class I"/>
    <property type="match status" value="1"/>
</dbReference>
<evidence type="ECO:0000256" key="1">
    <source>
        <dbReference type="ARBA" id="ARBA00001966"/>
    </source>
</evidence>
<keyword evidence="7" id="KW-0408">Iron</keyword>
<dbReference type="InterPro" id="IPR001989">
    <property type="entry name" value="Radical_activat_CS"/>
</dbReference>
<dbReference type="AlphaFoldDB" id="A0A1D3TT22"/>
<feature type="domain" description="Radical SAM core" evidence="9">
    <location>
        <begin position="30"/>
        <end position="263"/>
    </location>
</feature>
<dbReference type="SFLD" id="SFLDS00029">
    <property type="entry name" value="Radical_SAM"/>
    <property type="match status" value="1"/>
</dbReference>
<dbReference type="PIRSF" id="PIRSF000371">
    <property type="entry name" value="PFL_act_enz"/>
    <property type="match status" value="1"/>
</dbReference>
<dbReference type="EMBL" id="FMKA01000008">
    <property type="protein sequence ID" value="SCP97092.1"/>
    <property type="molecule type" value="Genomic_DNA"/>
</dbReference>
<proteinExistence type="inferred from homology"/>
<evidence type="ECO:0000313" key="10">
    <source>
        <dbReference type="EMBL" id="SCP97092.1"/>
    </source>
</evidence>
<dbReference type="STRING" id="1619234.SAMN05421730_100861"/>
<dbReference type="GO" id="GO:0051539">
    <property type="term" value="F:4 iron, 4 sulfur cluster binding"/>
    <property type="evidence" value="ECO:0007669"/>
    <property type="project" value="UniProtKB-KW"/>
</dbReference>
<dbReference type="InterPro" id="IPR034457">
    <property type="entry name" value="Organic_radical-activating"/>
</dbReference>
<dbReference type="SUPFAM" id="SSF102114">
    <property type="entry name" value="Radical SAM enzymes"/>
    <property type="match status" value="1"/>
</dbReference>
<evidence type="ECO:0000256" key="3">
    <source>
        <dbReference type="ARBA" id="ARBA00022485"/>
    </source>
</evidence>
<dbReference type="GO" id="GO:0046872">
    <property type="term" value="F:metal ion binding"/>
    <property type="evidence" value="ECO:0007669"/>
    <property type="project" value="UniProtKB-KW"/>
</dbReference>
<evidence type="ECO:0000256" key="8">
    <source>
        <dbReference type="ARBA" id="ARBA00023014"/>
    </source>
</evidence>
<dbReference type="InterPro" id="IPR012839">
    <property type="entry name" value="Organic_radical_activase"/>
</dbReference>
<dbReference type="CDD" id="cd01335">
    <property type="entry name" value="Radical_SAM"/>
    <property type="match status" value="1"/>
</dbReference>
<comment type="similarity">
    <text evidence="2">Belongs to the organic radical-activating enzymes family.</text>
</comment>
<dbReference type="PANTHER" id="PTHR30352">
    <property type="entry name" value="PYRUVATE FORMATE-LYASE-ACTIVATING ENZYME"/>
    <property type="match status" value="1"/>
</dbReference>
<reference evidence="10 11" key="1">
    <citation type="submission" date="2016-09" db="EMBL/GenBank/DDBJ databases">
        <authorList>
            <person name="Capua I."/>
            <person name="De Benedictis P."/>
            <person name="Joannis T."/>
            <person name="Lombin L.H."/>
            <person name="Cattoli G."/>
        </authorList>
    </citation>
    <scope>NUCLEOTIDE SEQUENCE [LARGE SCALE GENOMIC DNA]</scope>
    <source>
        <strain evidence="10 11">GluBS11</strain>
    </source>
</reference>
<dbReference type="InterPro" id="IPR058240">
    <property type="entry name" value="rSAM_sf"/>
</dbReference>
<dbReference type="InterPro" id="IPR007197">
    <property type="entry name" value="rSAM"/>
</dbReference>
<comment type="cofactor">
    <cofactor evidence="1">
        <name>[4Fe-4S] cluster</name>
        <dbReference type="ChEBI" id="CHEBI:49883"/>
    </cofactor>
</comment>
<keyword evidence="10" id="KW-0670">Pyruvate</keyword>
<sequence>MRRERNDHHMEQDKLNIKGRIFDIQKFSIHDGPGIRTIVFLKGCVLRCRWCCNPESQNFDIETMKVGEKNKVIGEDVTVAQVLEEVMKDMTYYKRSGGGLTLSGGESLLQPDFACALLEAARESGINTAIESSGCVGYGIIERYLPHLDLFMLDIKHVDSAKHEAYTGLPNSLILENARKIAESGQNLVIRVPVIPGFNHTPEEIRKIAEFAASLPGVEELHLLPYHRFGQDKYEGLGREYLLGDLETLSEEYMRMLQDAAAETGLQVQIGG</sequence>
<keyword evidence="8" id="KW-0411">Iron-sulfur</keyword>
<evidence type="ECO:0000259" key="9">
    <source>
        <dbReference type="PROSITE" id="PS51918"/>
    </source>
</evidence>
<dbReference type="SFLD" id="SFLDG01066">
    <property type="entry name" value="organic_radical-activating_enz"/>
    <property type="match status" value="1"/>
</dbReference>
<dbReference type="InterPro" id="IPR013785">
    <property type="entry name" value="Aldolase_TIM"/>
</dbReference>
<accession>A0A1D3TT22</accession>
<evidence type="ECO:0000256" key="2">
    <source>
        <dbReference type="ARBA" id="ARBA00009777"/>
    </source>
</evidence>
<name>A0A1D3TT22_9FIRM</name>
<protein>
    <submittedName>
        <fullName evidence="10">Pyruvate formate lyase activating enzyme</fullName>
    </submittedName>
</protein>
<keyword evidence="10" id="KW-0456">Lyase</keyword>
<keyword evidence="11" id="KW-1185">Reference proteome</keyword>
<keyword evidence="5" id="KW-0479">Metal-binding</keyword>
<dbReference type="PANTHER" id="PTHR30352:SF4">
    <property type="entry name" value="PYRUVATE FORMATE-LYASE 2-ACTIVATING ENZYME"/>
    <property type="match status" value="1"/>
</dbReference>
<dbReference type="NCBIfam" id="TIGR02494">
    <property type="entry name" value="PFLE_PFLC"/>
    <property type="match status" value="1"/>
</dbReference>
<gene>
    <name evidence="10" type="ORF">SAMN05421730_100861</name>
</gene>
<evidence type="ECO:0000256" key="4">
    <source>
        <dbReference type="ARBA" id="ARBA00022691"/>
    </source>
</evidence>
<keyword evidence="3" id="KW-0004">4Fe-4S</keyword>
<evidence type="ECO:0000256" key="6">
    <source>
        <dbReference type="ARBA" id="ARBA00023002"/>
    </source>
</evidence>